<evidence type="ECO:0000256" key="1">
    <source>
        <dbReference type="SAM" id="MobiDB-lite"/>
    </source>
</evidence>
<organism evidence="2 3">
    <name type="scientific">Nelumbo nucifera</name>
    <name type="common">Sacred lotus</name>
    <dbReference type="NCBI Taxonomy" id="4432"/>
    <lineage>
        <taxon>Eukaryota</taxon>
        <taxon>Viridiplantae</taxon>
        <taxon>Streptophyta</taxon>
        <taxon>Embryophyta</taxon>
        <taxon>Tracheophyta</taxon>
        <taxon>Spermatophyta</taxon>
        <taxon>Magnoliopsida</taxon>
        <taxon>Proteales</taxon>
        <taxon>Nelumbonaceae</taxon>
        <taxon>Nelumbo</taxon>
    </lineage>
</organism>
<name>A0A1U7ZQH1_NELNU</name>
<dbReference type="eggNOG" id="KOG2660">
    <property type="taxonomic scope" value="Eukaryota"/>
</dbReference>
<dbReference type="OrthoDB" id="1932457at2759"/>
<dbReference type="GO" id="GO:0006355">
    <property type="term" value="P:regulation of DNA-templated transcription"/>
    <property type="evidence" value="ECO:0000318"/>
    <property type="project" value="GO_Central"/>
</dbReference>
<feature type="compositionally biased region" description="Low complexity" evidence="1">
    <location>
        <begin position="56"/>
        <end position="70"/>
    </location>
</feature>
<dbReference type="Proteomes" id="UP000189703">
    <property type="component" value="Unplaced"/>
</dbReference>
<evidence type="ECO:0000313" key="2">
    <source>
        <dbReference type="Proteomes" id="UP000189703"/>
    </source>
</evidence>
<feature type="region of interest" description="Disordered" evidence="1">
    <location>
        <begin position="50"/>
        <end position="70"/>
    </location>
</feature>
<dbReference type="GeneID" id="104596826"/>
<dbReference type="InterPro" id="IPR044171">
    <property type="entry name" value="LAX2-like"/>
</dbReference>
<dbReference type="GO" id="GO:0005634">
    <property type="term" value="C:nucleus"/>
    <property type="evidence" value="ECO:0000318"/>
    <property type="project" value="GO_Central"/>
</dbReference>
<protein>
    <submittedName>
        <fullName evidence="3">Uncharacterized protein LOC104596826</fullName>
    </submittedName>
</protein>
<evidence type="ECO:0000313" key="3">
    <source>
        <dbReference type="RefSeq" id="XP_010256437.1"/>
    </source>
</evidence>
<dbReference type="PANTHER" id="PTHR47290">
    <property type="entry name" value="RING FINGER PROTEIN"/>
    <property type="match status" value="1"/>
</dbReference>
<dbReference type="RefSeq" id="XP_010256437.1">
    <property type="nucleotide sequence ID" value="XM_010258135.2"/>
</dbReference>
<dbReference type="OMA" id="HFEKTHE"/>
<accession>A0A1U7ZQH1</accession>
<dbReference type="AlphaFoldDB" id="A0A1U7ZQH1"/>
<dbReference type="Gene3D" id="3.10.20.90">
    <property type="entry name" value="Phosphatidylinositol 3-kinase Catalytic Subunit, Chain A, domain 1"/>
    <property type="match status" value="1"/>
</dbReference>
<sequence length="281" mass="31085">MASSCPNNFPLYHHHHQLSDQDAEAAAEEDEDNMLELGLGLGLGLTQSRTEDHIGSSSASASASASASSPSPSFQLGLGLGFGNEAVRNSSNSGSSLAMQPACNHGGWWNQPHGHDHHHDGPSLTLLTSPAWPWRLDSDGFLHPENLQLPVPKATHDYRRRSELGLWFSLRSSVNQEGETLPQIPKAYIRVKDENVTVFMVKTYLVTKLGLTNEAEIEISCAGLDLLHSQTLKSVRDIVWLPKFLDEVAPMKEKSHNYLMCLHYRKCCSLEYQKLINSFGQ</sequence>
<keyword evidence="2" id="KW-1185">Reference proteome</keyword>
<dbReference type="STRING" id="4432.A0A1U7ZQH1"/>
<dbReference type="PANTHER" id="PTHR47290:SF6">
    <property type="entry name" value="UBIQUITIN-LIKE DOMAIN-CONTAINING PROTEIN"/>
    <property type="match status" value="1"/>
</dbReference>
<proteinExistence type="predicted"/>
<gene>
    <name evidence="3" type="primary">LOC104596826</name>
</gene>
<dbReference type="KEGG" id="nnu:104596826"/>
<reference evidence="3" key="1">
    <citation type="submission" date="2025-08" db="UniProtKB">
        <authorList>
            <consortium name="RefSeq"/>
        </authorList>
    </citation>
    <scope>IDENTIFICATION</scope>
</reference>